<gene>
    <name evidence="2" type="ORF">GCM10011339_37670</name>
</gene>
<dbReference type="Pfam" id="PF03372">
    <property type="entry name" value="Exo_endo_phos"/>
    <property type="match status" value="1"/>
</dbReference>
<organism evidence="2 3">
    <name type="scientific">Echinicola rosea</name>
    <dbReference type="NCBI Taxonomy" id="1807691"/>
    <lineage>
        <taxon>Bacteria</taxon>
        <taxon>Pseudomonadati</taxon>
        <taxon>Bacteroidota</taxon>
        <taxon>Cytophagia</taxon>
        <taxon>Cytophagales</taxon>
        <taxon>Cyclobacteriaceae</taxon>
        <taxon>Echinicola</taxon>
    </lineage>
</organism>
<feature type="domain" description="Endonuclease/exonuclease/phosphatase" evidence="1">
    <location>
        <begin position="47"/>
        <end position="330"/>
    </location>
</feature>
<keyword evidence="3" id="KW-1185">Reference proteome</keyword>
<proteinExistence type="predicted"/>
<dbReference type="Proteomes" id="UP000647339">
    <property type="component" value="Unassembled WGS sequence"/>
</dbReference>
<dbReference type="SUPFAM" id="SSF56219">
    <property type="entry name" value="DNase I-like"/>
    <property type="match status" value="1"/>
</dbReference>
<dbReference type="EMBL" id="BMIU01000023">
    <property type="protein sequence ID" value="GGF45645.1"/>
    <property type="molecule type" value="Genomic_DNA"/>
</dbReference>
<evidence type="ECO:0000259" key="1">
    <source>
        <dbReference type="Pfam" id="PF03372"/>
    </source>
</evidence>
<sequence length="342" mass="39273">MPNLRAFSLVTFNLYNLNLPGHSMYRDYDGWSDDQYENKIIWTSYMLHLLQPDIFGFQELWHEDALKDAFTRAGLMDSYDILCPSHHDGNKIICAGAVKKGLLDGTPEWLETFPEKFILESAGDDPQTPDIAIQIASFSRPVLHFKVKLREDRDAVSVFVAHFKSKAPTAIYREGWYRDDYDYYKKHSETLGYTLSTIRRSAEAAALRMIILDKLKHTDLPVIVMGDLNNSQLSDTLNIMTGQPRYLQGRSSGGGDADLYTVATLQEYRSLRDVYYTHIYQNIRESLDHILVSQEFYDNSRKRIWAFDGMEIYNDHLADEDHKASGTTDHGIVKATFKFAPA</sequence>
<comment type="caution">
    <text evidence="2">The sequence shown here is derived from an EMBL/GenBank/DDBJ whole genome shotgun (WGS) entry which is preliminary data.</text>
</comment>
<accession>A0ABQ1VAL1</accession>
<reference evidence="3" key="1">
    <citation type="journal article" date="2019" name="Int. J. Syst. Evol. Microbiol.">
        <title>The Global Catalogue of Microorganisms (GCM) 10K type strain sequencing project: providing services to taxonomists for standard genome sequencing and annotation.</title>
        <authorList>
            <consortium name="The Broad Institute Genomics Platform"/>
            <consortium name="The Broad Institute Genome Sequencing Center for Infectious Disease"/>
            <person name="Wu L."/>
            <person name="Ma J."/>
        </authorList>
    </citation>
    <scope>NUCLEOTIDE SEQUENCE [LARGE SCALE GENOMIC DNA]</scope>
    <source>
        <strain evidence="3">CGMCC 1.15407</strain>
    </source>
</reference>
<evidence type="ECO:0000313" key="2">
    <source>
        <dbReference type="EMBL" id="GGF45645.1"/>
    </source>
</evidence>
<dbReference type="InterPro" id="IPR036691">
    <property type="entry name" value="Endo/exonu/phosph_ase_sf"/>
</dbReference>
<evidence type="ECO:0000313" key="3">
    <source>
        <dbReference type="Proteomes" id="UP000647339"/>
    </source>
</evidence>
<dbReference type="RefSeq" id="WP_137404249.1">
    <property type="nucleotide sequence ID" value="NZ_BMIU01000023.1"/>
</dbReference>
<dbReference type="Gene3D" id="3.60.10.10">
    <property type="entry name" value="Endonuclease/exonuclease/phosphatase"/>
    <property type="match status" value="1"/>
</dbReference>
<dbReference type="InterPro" id="IPR005135">
    <property type="entry name" value="Endo/exonuclease/phosphatase"/>
</dbReference>
<name>A0ABQ1VAL1_9BACT</name>
<protein>
    <submittedName>
        <fullName evidence="2">Nuclease</fullName>
    </submittedName>
</protein>